<reference evidence="1 2" key="1">
    <citation type="journal article" date="2008" name="Nature">
        <title>The genome of the model beetle and pest Tribolium castaneum.</title>
        <authorList>
            <consortium name="Tribolium Genome Sequencing Consortium"/>
            <person name="Richards S."/>
            <person name="Gibbs R.A."/>
            <person name="Weinstock G.M."/>
            <person name="Brown S.J."/>
            <person name="Denell R."/>
            <person name="Beeman R.W."/>
            <person name="Gibbs R."/>
            <person name="Beeman R.W."/>
            <person name="Brown S.J."/>
            <person name="Bucher G."/>
            <person name="Friedrich M."/>
            <person name="Grimmelikhuijzen C.J."/>
            <person name="Klingler M."/>
            <person name="Lorenzen M."/>
            <person name="Richards S."/>
            <person name="Roth S."/>
            <person name="Schroder R."/>
            <person name="Tautz D."/>
            <person name="Zdobnov E.M."/>
            <person name="Muzny D."/>
            <person name="Gibbs R.A."/>
            <person name="Weinstock G.M."/>
            <person name="Attaway T."/>
            <person name="Bell S."/>
            <person name="Buhay C.J."/>
            <person name="Chandrabose M.N."/>
            <person name="Chavez D."/>
            <person name="Clerk-Blankenburg K.P."/>
            <person name="Cree A."/>
            <person name="Dao M."/>
            <person name="Davis C."/>
            <person name="Chacko J."/>
            <person name="Dinh H."/>
            <person name="Dugan-Rocha S."/>
            <person name="Fowler G."/>
            <person name="Garner T.T."/>
            <person name="Garnes J."/>
            <person name="Gnirke A."/>
            <person name="Hawes A."/>
            <person name="Hernandez J."/>
            <person name="Hines S."/>
            <person name="Holder M."/>
            <person name="Hume J."/>
            <person name="Jhangiani S.N."/>
            <person name="Joshi V."/>
            <person name="Khan Z.M."/>
            <person name="Jackson L."/>
            <person name="Kovar C."/>
            <person name="Kowis A."/>
            <person name="Lee S."/>
            <person name="Lewis L.R."/>
            <person name="Margolis J."/>
            <person name="Morgan M."/>
            <person name="Nazareth L.V."/>
            <person name="Nguyen N."/>
            <person name="Okwuonu G."/>
            <person name="Parker D."/>
            <person name="Richards S."/>
            <person name="Ruiz S.J."/>
            <person name="Santibanez J."/>
            <person name="Savard J."/>
            <person name="Scherer S.E."/>
            <person name="Schneider B."/>
            <person name="Sodergren E."/>
            <person name="Tautz D."/>
            <person name="Vattahil S."/>
            <person name="Villasana D."/>
            <person name="White C.S."/>
            <person name="Wright R."/>
            <person name="Park Y."/>
            <person name="Beeman R.W."/>
            <person name="Lord J."/>
            <person name="Oppert B."/>
            <person name="Lorenzen M."/>
            <person name="Brown S."/>
            <person name="Wang L."/>
            <person name="Savard J."/>
            <person name="Tautz D."/>
            <person name="Richards S."/>
            <person name="Weinstock G."/>
            <person name="Gibbs R.A."/>
            <person name="Liu Y."/>
            <person name="Worley K."/>
            <person name="Weinstock G."/>
            <person name="Elsik C.G."/>
            <person name="Reese J.T."/>
            <person name="Elhaik E."/>
            <person name="Landan G."/>
            <person name="Graur D."/>
            <person name="Arensburger P."/>
            <person name="Atkinson P."/>
            <person name="Beeman R.W."/>
            <person name="Beidler J."/>
            <person name="Brown S.J."/>
            <person name="Demuth J.P."/>
            <person name="Drury D.W."/>
            <person name="Du Y.Z."/>
            <person name="Fujiwara H."/>
            <person name="Lorenzen M."/>
            <person name="Maselli V."/>
            <person name="Osanai M."/>
            <person name="Park Y."/>
            <person name="Robertson H.M."/>
            <person name="Tu Z."/>
            <person name="Wang J.J."/>
            <person name="Wang S."/>
            <person name="Richards S."/>
            <person name="Song H."/>
            <person name="Zhang L."/>
            <person name="Sodergren E."/>
            <person name="Werner D."/>
            <person name="Stanke M."/>
            <person name="Morgenstern B."/>
            <person name="Solovyev V."/>
            <person name="Kosarev P."/>
            <person name="Brown G."/>
            <person name="Chen H.C."/>
            <person name="Ermolaeva O."/>
            <person name="Hlavina W."/>
            <person name="Kapustin Y."/>
            <person name="Kiryutin B."/>
            <person name="Kitts P."/>
            <person name="Maglott D."/>
            <person name="Pruitt K."/>
            <person name="Sapojnikov V."/>
            <person name="Souvorov A."/>
            <person name="Mackey A.J."/>
            <person name="Waterhouse R.M."/>
            <person name="Wyder S."/>
            <person name="Zdobnov E.M."/>
            <person name="Zdobnov E.M."/>
            <person name="Wyder S."/>
            <person name="Kriventseva E.V."/>
            <person name="Kadowaki T."/>
            <person name="Bork P."/>
            <person name="Aranda M."/>
            <person name="Bao R."/>
            <person name="Beermann A."/>
            <person name="Berns N."/>
            <person name="Bolognesi R."/>
            <person name="Bonneton F."/>
            <person name="Bopp D."/>
            <person name="Brown S.J."/>
            <person name="Bucher G."/>
            <person name="Butts T."/>
            <person name="Chaumot A."/>
            <person name="Denell R.E."/>
            <person name="Ferrier D.E."/>
            <person name="Friedrich M."/>
            <person name="Gordon C.M."/>
            <person name="Jindra M."/>
            <person name="Klingler M."/>
            <person name="Lan Q."/>
            <person name="Lattorff H.M."/>
            <person name="Laudet V."/>
            <person name="von Levetsow C."/>
            <person name="Liu Z."/>
            <person name="Lutz R."/>
            <person name="Lynch J.A."/>
            <person name="da Fonseca R.N."/>
            <person name="Posnien N."/>
            <person name="Reuter R."/>
            <person name="Roth S."/>
            <person name="Savard J."/>
            <person name="Schinko J.B."/>
            <person name="Schmitt C."/>
            <person name="Schoppmeier M."/>
            <person name="Schroder R."/>
            <person name="Shippy T.D."/>
            <person name="Simonnet F."/>
            <person name="Marques-Souza H."/>
            <person name="Tautz D."/>
            <person name="Tomoyasu Y."/>
            <person name="Trauner J."/>
            <person name="Van der Zee M."/>
            <person name="Vervoort M."/>
            <person name="Wittkopp N."/>
            <person name="Wimmer E.A."/>
            <person name="Yang X."/>
            <person name="Jones A.K."/>
            <person name="Sattelle D.B."/>
            <person name="Ebert P.R."/>
            <person name="Nelson D."/>
            <person name="Scott J.G."/>
            <person name="Beeman R.W."/>
            <person name="Muthukrishnan S."/>
            <person name="Kramer K.J."/>
            <person name="Arakane Y."/>
            <person name="Beeman R.W."/>
            <person name="Zhu Q."/>
            <person name="Hogenkamp D."/>
            <person name="Dixit R."/>
            <person name="Oppert B."/>
            <person name="Jiang H."/>
            <person name="Zou Z."/>
            <person name="Marshall J."/>
            <person name="Elpidina E."/>
            <person name="Vinokurov K."/>
            <person name="Oppert C."/>
            <person name="Zou Z."/>
            <person name="Evans J."/>
            <person name="Lu Z."/>
            <person name="Zhao P."/>
            <person name="Sumathipala N."/>
            <person name="Altincicek B."/>
            <person name="Vilcinskas A."/>
            <person name="Williams M."/>
            <person name="Hultmark D."/>
            <person name="Hetru C."/>
            <person name="Jiang H."/>
            <person name="Grimmelikhuijzen C.J."/>
            <person name="Hauser F."/>
            <person name="Cazzamali G."/>
            <person name="Williamson M."/>
            <person name="Park Y."/>
            <person name="Li B."/>
            <person name="Tanaka Y."/>
            <person name="Predel R."/>
            <person name="Neupert S."/>
            <person name="Schachtner J."/>
            <person name="Verleyen P."/>
            <person name="Raible F."/>
            <person name="Bork P."/>
            <person name="Friedrich M."/>
            <person name="Walden K.K."/>
            <person name="Robertson H.M."/>
            <person name="Angeli S."/>
            <person name="Foret S."/>
            <person name="Bucher G."/>
            <person name="Schuetz S."/>
            <person name="Maleszka R."/>
            <person name="Wimmer E.A."/>
            <person name="Beeman R.W."/>
            <person name="Lorenzen M."/>
            <person name="Tomoyasu Y."/>
            <person name="Miller S.C."/>
            <person name="Grossmann D."/>
            <person name="Bucher G."/>
        </authorList>
    </citation>
    <scope>NUCLEOTIDE SEQUENCE [LARGE SCALE GENOMIC DNA]</scope>
    <source>
        <strain evidence="1 2">Georgia GA2</strain>
    </source>
</reference>
<keyword evidence="2" id="KW-1185">Reference proteome</keyword>
<protein>
    <submittedName>
        <fullName evidence="1">Uncharacterized protein</fullName>
    </submittedName>
</protein>
<dbReference type="HOGENOM" id="CLU_3071325_0_0_1"/>
<proteinExistence type="predicted"/>
<dbReference type="Proteomes" id="UP000007266">
    <property type="component" value="Linkage group 7"/>
</dbReference>
<reference evidence="1 2" key="2">
    <citation type="journal article" date="2010" name="Nucleic Acids Res.">
        <title>BeetleBase in 2010: revisions to provide comprehensive genomic information for Tribolium castaneum.</title>
        <authorList>
            <person name="Kim H.S."/>
            <person name="Murphy T."/>
            <person name="Xia J."/>
            <person name="Caragea D."/>
            <person name="Park Y."/>
            <person name="Beeman R.W."/>
            <person name="Lorenzen M.D."/>
            <person name="Butcher S."/>
            <person name="Manak J.R."/>
            <person name="Brown S.J."/>
        </authorList>
    </citation>
    <scope>GENOME REANNOTATION</scope>
    <source>
        <strain evidence="1 2">Georgia GA2</strain>
    </source>
</reference>
<evidence type="ECO:0000313" key="2">
    <source>
        <dbReference type="Proteomes" id="UP000007266"/>
    </source>
</evidence>
<evidence type="ECO:0000313" key="1">
    <source>
        <dbReference type="EMBL" id="EFA06289.1"/>
    </source>
</evidence>
<dbReference type="InParanoid" id="D6WTQ8"/>
<name>D6WTQ8_TRICA</name>
<organism evidence="1 2">
    <name type="scientific">Tribolium castaneum</name>
    <name type="common">Red flour beetle</name>
    <dbReference type="NCBI Taxonomy" id="7070"/>
    <lineage>
        <taxon>Eukaryota</taxon>
        <taxon>Metazoa</taxon>
        <taxon>Ecdysozoa</taxon>
        <taxon>Arthropoda</taxon>
        <taxon>Hexapoda</taxon>
        <taxon>Insecta</taxon>
        <taxon>Pterygota</taxon>
        <taxon>Neoptera</taxon>
        <taxon>Endopterygota</taxon>
        <taxon>Coleoptera</taxon>
        <taxon>Polyphaga</taxon>
        <taxon>Cucujiformia</taxon>
        <taxon>Tenebrionidae</taxon>
        <taxon>Tenebrionidae incertae sedis</taxon>
        <taxon>Tribolium</taxon>
    </lineage>
</organism>
<sequence length="53" mass="6406">MEREWLRRGKFRYTEGFPQYRYSLFTDNCRFLSSNHHGTIAASIFCRDGLRTN</sequence>
<dbReference type="EMBL" id="KQ971352">
    <property type="protein sequence ID" value="EFA06289.1"/>
    <property type="molecule type" value="Genomic_DNA"/>
</dbReference>
<accession>D6WTQ8</accession>
<gene>
    <name evidence="1" type="primary">GLEAN_09155</name>
    <name evidence="1" type="ORF">TcasGA2_TC009155</name>
</gene>
<dbReference type="AlphaFoldDB" id="D6WTQ8"/>